<name>A0ABP5JI32_9ACTN</name>
<dbReference type="Proteomes" id="UP001501020">
    <property type="component" value="Unassembled WGS sequence"/>
</dbReference>
<evidence type="ECO:0000313" key="1">
    <source>
        <dbReference type="EMBL" id="GAA2118367.1"/>
    </source>
</evidence>
<gene>
    <name evidence="1" type="ORF">GCM10009727_01340</name>
</gene>
<keyword evidence="2" id="KW-1185">Reference proteome</keyword>
<accession>A0ABP5JI32</accession>
<reference evidence="2" key="1">
    <citation type="journal article" date="2019" name="Int. J. Syst. Evol. Microbiol.">
        <title>The Global Catalogue of Microorganisms (GCM) 10K type strain sequencing project: providing services to taxonomists for standard genome sequencing and annotation.</title>
        <authorList>
            <consortium name="The Broad Institute Genomics Platform"/>
            <consortium name="The Broad Institute Genome Sequencing Center for Infectious Disease"/>
            <person name="Wu L."/>
            <person name="Ma J."/>
        </authorList>
    </citation>
    <scope>NUCLEOTIDE SEQUENCE [LARGE SCALE GENOMIC DNA]</scope>
    <source>
        <strain evidence="2">JCM 13850</strain>
    </source>
</reference>
<comment type="caution">
    <text evidence="1">The sequence shown here is derived from an EMBL/GenBank/DDBJ whole genome shotgun (WGS) entry which is preliminary data.</text>
</comment>
<organism evidence="1 2">
    <name type="scientific">Actinomadura napierensis</name>
    <dbReference type="NCBI Taxonomy" id="267854"/>
    <lineage>
        <taxon>Bacteria</taxon>
        <taxon>Bacillati</taxon>
        <taxon>Actinomycetota</taxon>
        <taxon>Actinomycetes</taxon>
        <taxon>Streptosporangiales</taxon>
        <taxon>Thermomonosporaceae</taxon>
        <taxon>Actinomadura</taxon>
    </lineage>
</organism>
<protein>
    <submittedName>
        <fullName evidence="1">Uncharacterized protein</fullName>
    </submittedName>
</protein>
<evidence type="ECO:0000313" key="2">
    <source>
        <dbReference type="Proteomes" id="UP001501020"/>
    </source>
</evidence>
<dbReference type="RefSeq" id="WP_344260138.1">
    <property type="nucleotide sequence ID" value="NZ_BAAAMR010000001.1"/>
</dbReference>
<dbReference type="EMBL" id="BAAAMR010000001">
    <property type="protein sequence ID" value="GAA2118367.1"/>
    <property type="molecule type" value="Genomic_DNA"/>
</dbReference>
<sequence>MRSTRPPAAFLKSVGGKGAVQLLNGKYLRTTSKDEGFAKPASFTDPAKFFPELLTPDGTVSKGKQEVIAGTPAIALEDGSGGRLYVATRGKPYVLRIDGGPGNRLDFDGYGVAVHITTPPAAQVVDLSELKN</sequence>
<proteinExistence type="predicted"/>